<feature type="compositionally biased region" description="Basic and acidic residues" evidence="1">
    <location>
        <begin position="302"/>
        <end position="334"/>
    </location>
</feature>
<gene>
    <name evidence="2" type="ORF">BJ322DRAFT_1097263</name>
</gene>
<feature type="region of interest" description="Disordered" evidence="1">
    <location>
        <begin position="116"/>
        <end position="242"/>
    </location>
</feature>
<accession>A0A9P6H1S6</accession>
<reference evidence="2" key="2">
    <citation type="submission" date="2020-11" db="EMBL/GenBank/DDBJ databases">
        <authorList>
            <consortium name="DOE Joint Genome Institute"/>
            <person name="Kuo A."/>
            <person name="Miyauchi S."/>
            <person name="Kiss E."/>
            <person name="Drula E."/>
            <person name="Kohler A."/>
            <person name="Sanchez-Garcia M."/>
            <person name="Andreopoulos B."/>
            <person name="Barry K.W."/>
            <person name="Bonito G."/>
            <person name="Buee M."/>
            <person name="Carver A."/>
            <person name="Chen C."/>
            <person name="Cichocki N."/>
            <person name="Clum A."/>
            <person name="Culley D."/>
            <person name="Crous P.W."/>
            <person name="Fauchery L."/>
            <person name="Girlanda M."/>
            <person name="Hayes R."/>
            <person name="Keri Z."/>
            <person name="Labutti K."/>
            <person name="Lipzen A."/>
            <person name="Lombard V."/>
            <person name="Magnuson J."/>
            <person name="Maillard F."/>
            <person name="Morin E."/>
            <person name="Murat C."/>
            <person name="Nolan M."/>
            <person name="Ohm R."/>
            <person name="Pangilinan J."/>
            <person name="Pereira M."/>
            <person name="Perotto S."/>
            <person name="Peter M."/>
            <person name="Riley R."/>
            <person name="Sitrit Y."/>
            <person name="Stielow B."/>
            <person name="Szollosi G."/>
            <person name="Zifcakova L."/>
            <person name="Stursova M."/>
            <person name="Spatafora J.W."/>
            <person name="Tedersoo L."/>
            <person name="Vaario L.-M."/>
            <person name="Yamada A."/>
            <person name="Yan M."/>
            <person name="Wang P."/>
            <person name="Xu J."/>
            <person name="Bruns T."/>
            <person name="Baldrian P."/>
            <person name="Vilgalys R."/>
            <person name="Henrissat B."/>
            <person name="Grigoriev I.V."/>
            <person name="Hibbett D."/>
            <person name="Nagy L.G."/>
            <person name="Martin F.M."/>
        </authorList>
    </citation>
    <scope>NUCLEOTIDE SEQUENCE</scope>
    <source>
        <strain evidence="2">UH-Tt-Lm1</strain>
    </source>
</reference>
<dbReference type="EMBL" id="WIUZ02000057">
    <property type="protein sequence ID" value="KAF9777270.1"/>
    <property type="molecule type" value="Genomic_DNA"/>
</dbReference>
<feature type="region of interest" description="Disordered" evidence="1">
    <location>
        <begin position="302"/>
        <end position="372"/>
    </location>
</feature>
<feature type="compositionally biased region" description="Pro residues" evidence="1">
    <location>
        <begin position="176"/>
        <end position="186"/>
    </location>
</feature>
<dbReference type="Proteomes" id="UP000736335">
    <property type="component" value="Unassembled WGS sequence"/>
</dbReference>
<dbReference type="OrthoDB" id="3045089at2759"/>
<evidence type="ECO:0000313" key="3">
    <source>
        <dbReference type="Proteomes" id="UP000736335"/>
    </source>
</evidence>
<reference evidence="2" key="1">
    <citation type="journal article" date="2020" name="Nat. Commun.">
        <title>Large-scale genome sequencing of mycorrhizal fungi provides insights into the early evolution of symbiotic traits.</title>
        <authorList>
            <person name="Miyauchi S."/>
            <person name="Kiss E."/>
            <person name="Kuo A."/>
            <person name="Drula E."/>
            <person name="Kohler A."/>
            <person name="Sanchez-Garcia M."/>
            <person name="Morin E."/>
            <person name="Andreopoulos B."/>
            <person name="Barry K.W."/>
            <person name="Bonito G."/>
            <person name="Buee M."/>
            <person name="Carver A."/>
            <person name="Chen C."/>
            <person name="Cichocki N."/>
            <person name="Clum A."/>
            <person name="Culley D."/>
            <person name="Crous P.W."/>
            <person name="Fauchery L."/>
            <person name="Girlanda M."/>
            <person name="Hayes R.D."/>
            <person name="Keri Z."/>
            <person name="LaButti K."/>
            <person name="Lipzen A."/>
            <person name="Lombard V."/>
            <person name="Magnuson J."/>
            <person name="Maillard F."/>
            <person name="Murat C."/>
            <person name="Nolan M."/>
            <person name="Ohm R.A."/>
            <person name="Pangilinan J."/>
            <person name="Pereira M.F."/>
            <person name="Perotto S."/>
            <person name="Peter M."/>
            <person name="Pfister S."/>
            <person name="Riley R."/>
            <person name="Sitrit Y."/>
            <person name="Stielow J.B."/>
            <person name="Szollosi G."/>
            <person name="Zifcakova L."/>
            <person name="Stursova M."/>
            <person name="Spatafora J.W."/>
            <person name="Tedersoo L."/>
            <person name="Vaario L.M."/>
            <person name="Yamada A."/>
            <person name="Yan M."/>
            <person name="Wang P."/>
            <person name="Xu J."/>
            <person name="Bruns T."/>
            <person name="Baldrian P."/>
            <person name="Vilgalys R."/>
            <person name="Dunand C."/>
            <person name="Henrissat B."/>
            <person name="Grigoriev I.V."/>
            <person name="Hibbett D."/>
            <person name="Nagy L.G."/>
            <person name="Martin F.M."/>
        </authorList>
    </citation>
    <scope>NUCLEOTIDE SEQUENCE</scope>
    <source>
        <strain evidence="2">UH-Tt-Lm1</strain>
    </source>
</reference>
<evidence type="ECO:0000256" key="1">
    <source>
        <dbReference type="SAM" id="MobiDB-lite"/>
    </source>
</evidence>
<feature type="compositionally biased region" description="Polar residues" evidence="1">
    <location>
        <begin position="190"/>
        <end position="230"/>
    </location>
</feature>
<dbReference type="AlphaFoldDB" id="A0A9P6H1S6"/>
<protein>
    <submittedName>
        <fullName evidence="2">Uncharacterized protein</fullName>
    </submittedName>
</protein>
<organism evidence="2 3">
    <name type="scientific">Thelephora terrestris</name>
    <dbReference type="NCBI Taxonomy" id="56493"/>
    <lineage>
        <taxon>Eukaryota</taxon>
        <taxon>Fungi</taxon>
        <taxon>Dikarya</taxon>
        <taxon>Basidiomycota</taxon>
        <taxon>Agaricomycotina</taxon>
        <taxon>Agaricomycetes</taxon>
        <taxon>Thelephorales</taxon>
        <taxon>Thelephoraceae</taxon>
        <taxon>Thelephora</taxon>
    </lineage>
</organism>
<sequence>MALRSMLFHDTPHLQRRTTEPAGHELSCRKCNKKCNLRCAGYTALMPRENSGYDPVSVCTFCIENLTITAGSRNHLKTLSLGKLKKYADAYNLRSDQVIEKGVVDRLMSYRGNGCLPPENEDFYRKHSVPNLSTPRPRGLFSRQAPPPPPPAPTHTYRSQRPQSHFPRPDVQSQWQPPPPRFPTPSQPQYSTRPQPSQQPTNPFSRPQQPTLNIPRPNQSTRPRATSHGATTPPPPPTLDQLLTMAPEDIRSLPVAVLKEILFHNHVNARLPIEKSDLVERVTTLVADERQDRERQEIFRQMEEEQERHRRAEMEAEPHAEPLNELRLDSERQTPDVSPEPGPETDSGHGPSDQTTANTPTPPQPMSGANSRPAMAMNLERNGLHMAMCRGCSDHIMSSTRECPLCRTHIVTEARLLRIFKA</sequence>
<name>A0A9P6H1S6_9AGAM</name>
<keyword evidence="3" id="KW-1185">Reference proteome</keyword>
<comment type="caution">
    <text evidence="2">The sequence shown here is derived from an EMBL/GenBank/DDBJ whole genome shotgun (WGS) entry which is preliminary data.</text>
</comment>
<evidence type="ECO:0000313" key="2">
    <source>
        <dbReference type="EMBL" id="KAF9777270.1"/>
    </source>
</evidence>
<proteinExistence type="predicted"/>